<keyword evidence="2" id="KW-0646">Protease inhibitor</keyword>
<sequence length="478" mass="54235">MLLLLVNTTRHLKILIFSYLLSCFVMAEPNTNTMIAGNEELFANGLENFGIKLYANLAASNRGKNLIFSPFSIQTCAAMARLGAEGSTATELDQGLNLITDDLNAMADLYHNVLSQYEKSDILKIANKIYVQKDHEIQDEYNKLLNEKFFSKAEEINFSSNVEAARAINSWVALKTNNRIQDLISSSSLSSDTRLILLNAIHFKGEWVHKFPERSTRDKDFYLDDNNTIKVPMMRVEQRFRYGSLTQLDATVLEMDYKDSDLSMLIILPNSRTGLKDLEEKLKTTSLKEIMSVMFATKVIVEIPKFKAEFEVELQDAFKQLGISRMFGPQAEFGKMLKSAEPLQVSKVVHKAFIEVNEKGTEAAAATGLSLQTRKAAKYEFIADHPFLYQIIGKKQETTILSFFMGSIKEIENKSIQSRRKRDISQSTDVKEFIADHPFIYQIVHRSSKLSILTLFMGSINKAIQAPIESEQNIRNEL</sequence>
<dbReference type="InterPro" id="IPR023796">
    <property type="entry name" value="Serpin_dom"/>
</dbReference>
<keyword evidence="5" id="KW-0732">Signal</keyword>
<proteinExistence type="inferred from homology"/>
<dbReference type="STRING" id="67801.A0A1B0B3J3"/>
<evidence type="ECO:0000256" key="3">
    <source>
        <dbReference type="ARBA" id="ARBA00022900"/>
    </source>
</evidence>
<dbReference type="PROSITE" id="PS00284">
    <property type="entry name" value="SERPIN"/>
    <property type="match status" value="1"/>
</dbReference>
<dbReference type="InterPro" id="IPR036186">
    <property type="entry name" value="Serpin_sf"/>
</dbReference>
<dbReference type="GO" id="GO:0004867">
    <property type="term" value="F:serine-type endopeptidase inhibitor activity"/>
    <property type="evidence" value="ECO:0007669"/>
    <property type="project" value="UniProtKB-KW"/>
</dbReference>
<evidence type="ECO:0000259" key="6">
    <source>
        <dbReference type="SMART" id="SM00093"/>
    </source>
</evidence>
<evidence type="ECO:0000256" key="2">
    <source>
        <dbReference type="ARBA" id="ARBA00022690"/>
    </source>
</evidence>
<comment type="similarity">
    <text evidence="1 4">Belongs to the serpin family.</text>
</comment>
<keyword evidence="3" id="KW-0722">Serine protease inhibitor</keyword>
<dbReference type="CDD" id="cd19601">
    <property type="entry name" value="serpin42Da-like"/>
    <property type="match status" value="1"/>
</dbReference>
<dbReference type="Pfam" id="PF00079">
    <property type="entry name" value="Serpin"/>
    <property type="match status" value="1"/>
</dbReference>
<evidence type="ECO:0000256" key="5">
    <source>
        <dbReference type="SAM" id="SignalP"/>
    </source>
</evidence>
<feature type="signal peptide" evidence="5">
    <location>
        <begin position="1"/>
        <end position="27"/>
    </location>
</feature>
<feature type="domain" description="Serpin" evidence="6">
    <location>
        <begin position="51"/>
        <end position="463"/>
    </location>
</feature>
<organism evidence="7 8">
    <name type="scientific">Glossina palpalis gambiensis</name>
    <dbReference type="NCBI Taxonomy" id="67801"/>
    <lineage>
        <taxon>Eukaryota</taxon>
        <taxon>Metazoa</taxon>
        <taxon>Ecdysozoa</taxon>
        <taxon>Arthropoda</taxon>
        <taxon>Hexapoda</taxon>
        <taxon>Insecta</taxon>
        <taxon>Pterygota</taxon>
        <taxon>Neoptera</taxon>
        <taxon>Endopterygota</taxon>
        <taxon>Diptera</taxon>
        <taxon>Brachycera</taxon>
        <taxon>Muscomorpha</taxon>
        <taxon>Hippoboscoidea</taxon>
        <taxon>Glossinidae</taxon>
        <taxon>Glossina</taxon>
    </lineage>
</organism>
<reference evidence="8" key="1">
    <citation type="submission" date="2015-01" db="EMBL/GenBank/DDBJ databases">
        <authorList>
            <person name="Aksoy S."/>
            <person name="Warren W."/>
            <person name="Wilson R.K."/>
        </authorList>
    </citation>
    <scope>NUCLEOTIDE SEQUENCE [LARGE SCALE GENOMIC DNA]</scope>
    <source>
        <strain evidence="8">IAEA</strain>
    </source>
</reference>
<dbReference type="SUPFAM" id="SSF56574">
    <property type="entry name" value="Serpins"/>
    <property type="match status" value="1"/>
</dbReference>
<dbReference type="GO" id="GO:0005615">
    <property type="term" value="C:extracellular space"/>
    <property type="evidence" value="ECO:0007669"/>
    <property type="project" value="InterPro"/>
</dbReference>
<dbReference type="PANTHER" id="PTHR11461">
    <property type="entry name" value="SERINE PROTEASE INHIBITOR, SERPIN"/>
    <property type="match status" value="1"/>
</dbReference>
<dbReference type="InterPro" id="IPR000215">
    <property type="entry name" value="Serpin_fam"/>
</dbReference>
<protein>
    <recommendedName>
        <fullName evidence="6">Serpin domain-containing protein</fullName>
    </recommendedName>
</protein>
<keyword evidence="8" id="KW-1185">Reference proteome</keyword>
<dbReference type="Proteomes" id="UP000092460">
    <property type="component" value="Unassembled WGS sequence"/>
</dbReference>
<dbReference type="InterPro" id="IPR023795">
    <property type="entry name" value="Serpin_CS"/>
</dbReference>
<dbReference type="AlphaFoldDB" id="A0A1B0B3J3"/>
<dbReference type="Gene3D" id="3.30.497.10">
    <property type="entry name" value="Antithrombin, subunit I, domain 2"/>
    <property type="match status" value="1"/>
</dbReference>
<accession>A0A1B0B3J3</accession>
<dbReference type="Gene3D" id="2.30.39.10">
    <property type="entry name" value="Alpha-1-antitrypsin, domain 1"/>
    <property type="match status" value="1"/>
</dbReference>
<evidence type="ECO:0000313" key="8">
    <source>
        <dbReference type="Proteomes" id="UP000092460"/>
    </source>
</evidence>
<reference evidence="7" key="2">
    <citation type="submission" date="2020-05" db="UniProtKB">
        <authorList>
            <consortium name="EnsemblMetazoa"/>
        </authorList>
    </citation>
    <scope>IDENTIFICATION</scope>
    <source>
        <strain evidence="7">IAEA</strain>
    </source>
</reference>
<evidence type="ECO:0000256" key="4">
    <source>
        <dbReference type="RuleBase" id="RU000411"/>
    </source>
</evidence>
<dbReference type="VEuPathDB" id="VectorBase:GPPI017647"/>
<dbReference type="PANTHER" id="PTHR11461:SF211">
    <property type="entry name" value="GH10112P-RELATED"/>
    <property type="match status" value="1"/>
</dbReference>
<name>A0A1B0B3J3_9MUSC</name>
<dbReference type="EnsemblMetazoa" id="GPPI017647-RB">
    <property type="protein sequence ID" value="GPPI017647-PB"/>
    <property type="gene ID" value="GPPI017647"/>
</dbReference>
<dbReference type="SMART" id="SM00093">
    <property type="entry name" value="SERPIN"/>
    <property type="match status" value="1"/>
</dbReference>
<dbReference type="InterPro" id="IPR042185">
    <property type="entry name" value="Serpin_sf_2"/>
</dbReference>
<dbReference type="InterPro" id="IPR042178">
    <property type="entry name" value="Serpin_sf_1"/>
</dbReference>
<evidence type="ECO:0000313" key="7">
    <source>
        <dbReference type="EnsemblMetazoa" id="GPPI017647-PB"/>
    </source>
</evidence>
<feature type="chain" id="PRO_5008404463" description="Serpin domain-containing protein" evidence="5">
    <location>
        <begin position="28"/>
        <end position="478"/>
    </location>
</feature>
<evidence type="ECO:0000256" key="1">
    <source>
        <dbReference type="ARBA" id="ARBA00009500"/>
    </source>
</evidence>
<dbReference type="EMBL" id="JXJN01007864">
    <property type="status" value="NOT_ANNOTATED_CDS"/>
    <property type="molecule type" value="Genomic_DNA"/>
</dbReference>